<sequence length="81" mass="9220">MNIETRHGTEGVNQSIAIFCYVKLATKVEKWCSEGDNFLQRLVKRITHNAQSFLHLNNHFIHQFSPSLIVTILPSTSLPTP</sequence>
<name>A0A5B7EPA7_PORTR</name>
<keyword evidence="2" id="KW-1185">Reference proteome</keyword>
<accession>A0A5B7EPA7</accession>
<dbReference type="AlphaFoldDB" id="A0A5B7EPA7"/>
<protein>
    <submittedName>
        <fullName evidence="1">Uncharacterized protein</fullName>
    </submittedName>
</protein>
<evidence type="ECO:0000313" key="2">
    <source>
        <dbReference type="Proteomes" id="UP000324222"/>
    </source>
</evidence>
<evidence type="ECO:0000313" key="1">
    <source>
        <dbReference type="EMBL" id="MPC35128.1"/>
    </source>
</evidence>
<organism evidence="1 2">
    <name type="scientific">Portunus trituberculatus</name>
    <name type="common">Swimming crab</name>
    <name type="synonym">Neptunus trituberculatus</name>
    <dbReference type="NCBI Taxonomy" id="210409"/>
    <lineage>
        <taxon>Eukaryota</taxon>
        <taxon>Metazoa</taxon>
        <taxon>Ecdysozoa</taxon>
        <taxon>Arthropoda</taxon>
        <taxon>Crustacea</taxon>
        <taxon>Multicrustacea</taxon>
        <taxon>Malacostraca</taxon>
        <taxon>Eumalacostraca</taxon>
        <taxon>Eucarida</taxon>
        <taxon>Decapoda</taxon>
        <taxon>Pleocyemata</taxon>
        <taxon>Brachyura</taxon>
        <taxon>Eubrachyura</taxon>
        <taxon>Portunoidea</taxon>
        <taxon>Portunidae</taxon>
        <taxon>Portuninae</taxon>
        <taxon>Portunus</taxon>
    </lineage>
</organism>
<gene>
    <name evidence="1" type="ORF">E2C01_028544</name>
</gene>
<proteinExistence type="predicted"/>
<reference evidence="1 2" key="1">
    <citation type="submission" date="2019-05" db="EMBL/GenBank/DDBJ databases">
        <title>Another draft genome of Portunus trituberculatus and its Hox gene families provides insights of decapod evolution.</title>
        <authorList>
            <person name="Jeong J.-H."/>
            <person name="Song I."/>
            <person name="Kim S."/>
            <person name="Choi T."/>
            <person name="Kim D."/>
            <person name="Ryu S."/>
            <person name="Kim W."/>
        </authorList>
    </citation>
    <scope>NUCLEOTIDE SEQUENCE [LARGE SCALE GENOMIC DNA]</scope>
    <source>
        <tissue evidence="1">Muscle</tissue>
    </source>
</reference>
<dbReference type="EMBL" id="VSRR010003206">
    <property type="protein sequence ID" value="MPC35128.1"/>
    <property type="molecule type" value="Genomic_DNA"/>
</dbReference>
<dbReference type="Proteomes" id="UP000324222">
    <property type="component" value="Unassembled WGS sequence"/>
</dbReference>
<comment type="caution">
    <text evidence="1">The sequence shown here is derived from an EMBL/GenBank/DDBJ whole genome shotgun (WGS) entry which is preliminary data.</text>
</comment>